<gene>
    <name evidence="5" type="ORF">C0Z20_04110</name>
</gene>
<dbReference type="SUPFAM" id="SSF102522">
    <property type="entry name" value="Bacterial fluorinating enzyme, N-terminal domain"/>
    <property type="match status" value="1"/>
</dbReference>
<dbReference type="InterPro" id="IPR002747">
    <property type="entry name" value="SAM_OH_AdoTrfase"/>
</dbReference>
<dbReference type="InterPro" id="IPR046469">
    <property type="entry name" value="SAM_HAT_N"/>
</dbReference>
<evidence type="ECO:0008006" key="7">
    <source>
        <dbReference type="Google" id="ProtNLM"/>
    </source>
</evidence>
<evidence type="ECO:0000259" key="4">
    <source>
        <dbReference type="Pfam" id="PF20257"/>
    </source>
</evidence>
<evidence type="ECO:0000256" key="1">
    <source>
        <dbReference type="ARBA" id="ARBA00022691"/>
    </source>
</evidence>
<feature type="domain" description="S-adenosyl-l-methionine hydroxide adenosyltransferase C-terminal" evidence="4">
    <location>
        <begin position="165"/>
        <end position="244"/>
    </location>
</feature>
<dbReference type="Gene3D" id="3.40.50.10790">
    <property type="entry name" value="S-adenosyl-l-methionine hydroxide adenosyltransferase, N-terminal"/>
    <property type="match status" value="1"/>
</dbReference>
<dbReference type="InterPro" id="IPR023227">
    <property type="entry name" value="SAM_OH_AdoTrfase_C_sf"/>
</dbReference>
<dbReference type="Proteomes" id="UP000235777">
    <property type="component" value="Unassembled WGS sequence"/>
</dbReference>
<evidence type="ECO:0000313" key="6">
    <source>
        <dbReference type="Proteomes" id="UP000235777"/>
    </source>
</evidence>
<sequence>MIALFTDFGADDIYVGQMKVALLRHAAAGTPIVDVLHEVPNFDARAGAHLLAALRAWYADGTVFLCVIDPGVGSERGAVVVQADSQWFVGPDNGLLSVVAARASRTRTWRVTWRPAGLSSSFHGRDLFAPIAAWVSVAGDAARLPLDKLEAMSELDVRFGEGDLAEVIYVDHYGNVLTGLRAKALSTDARLRVGSTDVAYARVFAEVAAGQAFWYVNSIGLVEIAVNRGSAAALLAVRVGDLVRATV</sequence>
<name>A0A2N7X8S4_9BURK</name>
<dbReference type="PANTHER" id="PTHR35092:SF1">
    <property type="entry name" value="CHLORINASE MJ1651"/>
    <property type="match status" value="1"/>
</dbReference>
<comment type="caution">
    <text evidence="5">The sequence shown here is derived from an EMBL/GenBank/DDBJ whole genome shotgun (WGS) entry which is preliminary data.</text>
</comment>
<feature type="domain" description="S-adenosyl-l-methionine hydroxide adenosyltransferase N-terminal" evidence="3">
    <location>
        <begin position="2"/>
        <end position="139"/>
    </location>
</feature>
<evidence type="ECO:0000259" key="3">
    <source>
        <dbReference type="Pfam" id="PF01887"/>
    </source>
</evidence>
<dbReference type="Pfam" id="PF01887">
    <property type="entry name" value="SAM_HAT_N"/>
    <property type="match status" value="1"/>
</dbReference>
<dbReference type="EMBL" id="PNYC01000002">
    <property type="protein sequence ID" value="PMS38000.1"/>
    <property type="molecule type" value="Genomic_DNA"/>
</dbReference>
<proteinExistence type="inferred from homology"/>
<evidence type="ECO:0000313" key="5">
    <source>
        <dbReference type="EMBL" id="PMS38000.1"/>
    </source>
</evidence>
<dbReference type="AlphaFoldDB" id="A0A2N7X8S4"/>
<dbReference type="Gene3D" id="2.40.30.90">
    <property type="entry name" value="Bacterial fluorinating enzyme like"/>
    <property type="match status" value="1"/>
</dbReference>
<dbReference type="PANTHER" id="PTHR35092">
    <property type="entry name" value="CHLORINASE MJ1651"/>
    <property type="match status" value="1"/>
</dbReference>
<dbReference type="OrthoDB" id="9792195at2"/>
<comment type="similarity">
    <text evidence="2">Belongs to the SAM hydrolase / SAM-dependent halogenase family.</text>
</comment>
<evidence type="ECO:0000256" key="2">
    <source>
        <dbReference type="ARBA" id="ARBA00024035"/>
    </source>
</evidence>
<reference evidence="5 6" key="1">
    <citation type="submission" date="2018-01" db="EMBL/GenBank/DDBJ databases">
        <title>Whole genome analyses suggest that Burkholderia sensu lato contains two further novel genera in the rhizoxinica-symbiotica group Mycetohabitans gen. nov., and Trinickia gen. nov.: implications for the evolution of diazotrophy and nodulation in the Burkholderiaceae.</title>
        <authorList>
            <person name="Estrada-de los Santos P."/>
            <person name="Palmer M."/>
            <person name="Chavez-Ramirez B."/>
            <person name="Beukes C."/>
            <person name="Steenkamp E.T."/>
            <person name="Hirsch A.M."/>
            <person name="Manyaka P."/>
            <person name="Maluk M."/>
            <person name="Lafos M."/>
            <person name="Crook M."/>
            <person name="Gross E."/>
            <person name="Simon M.F."/>
            <person name="Bueno dos Reis Junior F."/>
            <person name="Poole P.S."/>
            <person name="Venter S.N."/>
            <person name="James E.K."/>
        </authorList>
    </citation>
    <scope>NUCLEOTIDE SEQUENCE [LARGE SCALE GENOMIC DNA]</scope>
    <source>
        <strain evidence="5 6">JPY 581</strain>
    </source>
</reference>
<dbReference type="InterPro" id="IPR046470">
    <property type="entry name" value="SAM_HAT_C"/>
</dbReference>
<dbReference type="RefSeq" id="WP_018438815.1">
    <property type="nucleotide sequence ID" value="NZ_KB890164.1"/>
</dbReference>
<dbReference type="STRING" id="863227.GCA_000373005_00314"/>
<protein>
    <recommendedName>
        <fullName evidence="7">SAM-dependent chlorinase/fluorinase</fullName>
    </recommendedName>
</protein>
<dbReference type="SUPFAM" id="SSF101852">
    <property type="entry name" value="Bacterial fluorinating enzyme, C-terminal domain"/>
    <property type="match status" value="1"/>
</dbReference>
<accession>A0A2N7X8S4</accession>
<organism evidence="5 6">
    <name type="scientific">Trinickia symbiotica</name>
    <dbReference type="NCBI Taxonomy" id="863227"/>
    <lineage>
        <taxon>Bacteria</taxon>
        <taxon>Pseudomonadati</taxon>
        <taxon>Pseudomonadota</taxon>
        <taxon>Betaproteobacteria</taxon>
        <taxon>Burkholderiales</taxon>
        <taxon>Burkholderiaceae</taxon>
        <taxon>Trinickia</taxon>
    </lineage>
</organism>
<keyword evidence="6" id="KW-1185">Reference proteome</keyword>
<dbReference type="Pfam" id="PF20257">
    <property type="entry name" value="SAM_HAT_C"/>
    <property type="match status" value="1"/>
</dbReference>
<dbReference type="InterPro" id="IPR023228">
    <property type="entry name" value="SAM_OH_AdoTrfase_N_sf"/>
</dbReference>
<dbReference type="PIRSF" id="PIRSF006779">
    <property type="entry name" value="UCP006779"/>
    <property type="match status" value="1"/>
</dbReference>
<keyword evidence="1" id="KW-0949">S-adenosyl-L-methionine</keyword>